<name>A0A177YE72_9NOCA</name>
<keyword evidence="3" id="KW-1185">Reference proteome</keyword>
<dbReference type="AlphaFoldDB" id="A0A177YE72"/>
<accession>A0A177YE72</accession>
<protein>
    <submittedName>
        <fullName evidence="2">Uncharacterized protein</fullName>
    </submittedName>
</protein>
<comment type="caution">
    <text evidence="2">The sequence shown here is derived from an EMBL/GenBank/DDBJ whole genome shotgun (WGS) entry which is preliminary data.</text>
</comment>
<sequence length="112" mass="11455">MVVTETSVAGCHGDFPPTAPRVEGSGAPGSTVAPNTVELTAGSPARFLSSGDPRFHRFDGTARALAYGETLAVPGSGESNGLSCRVDEKAGVSCRDQVGHGFTVSDSAFRLE</sequence>
<dbReference type="EMBL" id="LVHI01000016">
    <property type="protein sequence ID" value="OAK53751.1"/>
    <property type="molecule type" value="Genomic_DNA"/>
</dbReference>
<gene>
    <name evidence="2" type="ORF">A3K89_22530</name>
</gene>
<reference evidence="2 3" key="1">
    <citation type="submission" date="2016-03" db="EMBL/GenBank/DDBJ databases">
        <title>Genome sequence of Rhodococcus kyotonensis KB10.</title>
        <authorList>
            <person name="Jeong H."/>
            <person name="Hong C.E."/>
            <person name="Jo S.H."/>
            <person name="Park J.M."/>
        </authorList>
    </citation>
    <scope>NUCLEOTIDE SEQUENCE [LARGE SCALE GENOMIC DNA]</scope>
    <source>
        <strain evidence="2 3">KB10</strain>
    </source>
</reference>
<dbReference type="Proteomes" id="UP000077519">
    <property type="component" value="Unassembled WGS sequence"/>
</dbReference>
<proteinExistence type="predicted"/>
<evidence type="ECO:0000256" key="1">
    <source>
        <dbReference type="SAM" id="MobiDB-lite"/>
    </source>
</evidence>
<evidence type="ECO:0000313" key="2">
    <source>
        <dbReference type="EMBL" id="OAK53751.1"/>
    </source>
</evidence>
<feature type="region of interest" description="Disordered" evidence="1">
    <location>
        <begin position="1"/>
        <end position="30"/>
    </location>
</feature>
<evidence type="ECO:0000313" key="3">
    <source>
        <dbReference type="Proteomes" id="UP000077519"/>
    </source>
</evidence>
<organism evidence="2 3">
    <name type="scientific">Rhodococcoides kyotonense</name>
    <dbReference type="NCBI Taxonomy" id="398843"/>
    <lineage>
        <taxon>Bacteria</taxon>
        <taxon>Bacillati</taxon>
        <taxon>Actinomycetota</taxon>
        <taxon>Actinomycetes</taxon>
        <taxon>Mycobacteriales</taxon>
        <taxon>Nocardiaceae</taxon>
        <taxon>Rhodococcoides</taxon>
    </lineage>
</organism>